<gene>
    <name evidence="1" type="ORF">MSHI_28190</name>
</gene>
<keyword evidence="2" id="KW-1185">Reference proteome</keyword>
<dbReference type="EMBL" id="AP022575">
    <property type="protein sequence ID" value="BBX74913.1"/>
    <property type="molecule type" value="Genomic_DNA"/>
</dbReference>
<proteinExistence type="predicted"/>
<protein>
    <submittedName>
        <fullName evidence="1">Uncharacterized protein</fullName>
    </submittedName>
</protein>
<reference evidence="1 2" key="1">
    <citation type="journal article" date="2019" name="Emerg. Microbes Infect.">
        <title>Comprehensive subspecies identification of 175 nontuberculous mycobacteria species based on 7547 genomic profiles.</title>
        <authorList>
            <person name="Matsumoto Y."/>
            <person name="Kinjo T."/>
            <person name="Motooka D."/>
            <person name="Nabeya D."/>
            <person name="Jung N."/>
            <person name="Uechi K."/>
            <person name="Horii T."/>
            <person name="Iida T."/>
            <person name="Fujita J."/>
            <person name="Nakamura S."/>
        </authorList>
    </citation>
    <scope>NUCLEOTIDE SEQUENCE [LARGE SCALE GENOMIC DNA]</scope>
    <source>
        <strain evidence="1 2">JCM 14233</strain>
    </source>
</reference>
<evidence type="ECO:0000313" key="2">
    <source>
        <dbReference type="Proteomes" id="UP000467236"/>
    </source>
</evidence>
<organism evidence="1 2">
    <name type="scientific">Mycobacterium shinjukuense</name>
    <dbReference type="NCBI Taxonomy" id="398694"/>
    <lineage>
        <taxon>Bacteria</taxon>
        <taxon>Bacillati</taxon>
        <taxon>Actinomycetota</taxon>
        <taxon>Actinomycetes</taxon>
        <taxon>Mycobacteriales</taxon>
        <taxon>Mycobacteriaceae</taxon>
        <taxon>Mycobacterium</taxon>
    </lineage>
</organism>
<name>A0A7I7MTX7_9MYCO</name>
<dbReference type="KEGG" id="mshj:MSHI_28190"/>
<dbReference type="Proteomes" id="UP000467236">
    <property type="component" value="Chromosome"/>
</dbReference>
<dbReference type="RefSeq" id="WP_169715467.1">
    <property type="nucleotide sequence ID" value="NZ_AP022575.1"/>
</dbReference>
<sequence length="329" mass="37064">MGNRANFVIVEDQDWQLYYSHWAGCRMLDALIAGPEYALRYAQSLRRCAKDEWVNPLWADGGAVVDLDRRRVLFFGDELMVEMRERRAVMSVLAAVWPDYSIGWAYDGTAELAGYVGAELRPCEWDKRPELRLSRHRNSLCHLVSVVDAEERLRFWPLWWHLCKAWHGPALLDRLPGRGVARVTLGTIPEGGVHVDVPRKTVGAWQTADTMGIFQALPELWSGWETQCWEDRFEEQVTRCRGALRVPELDLTAGIDSAQAWIRNRVFQSFADSPAGQIIKIAGLLAPVAPGFVVSDDALGGCAIRPSKAEWARFVDACDQLRAARAESA</sequence>
<dbReference type="AlphaFoldDB" id="A0A7I7MTX7"/>
<evidence type="ECO:0000313" key="1">
    <source>
        <dbReference type="EMBL" id="BBX74913.1"/>
    </source>
</evidence>
<accession>A0A7I7MTX7</accession>